<evidence type="ECO:0000313" key="5">
    <source>
        <dbReference type="EMBL" id="KAG9446971.1"/>
    </source>
</evidence>
<dbReference type="Pfam" id="PF00106">
    <property type="entry name" value="adh_short"/>
    <property type="match status" value="1"/>
</dbReference>
<dbReference type="EMBL" id="JAINDJ010000005">
    <property type="protein sequence ID" value="KAG9446971.1"/>
    <property type="molecule type" value="Genomic_DNA"/>
</dbReference>
<dbReference type="PANTHER" id="PTHR43490:SF60">
    <property type="entry name" value="NAD(P)-BINDING ROSSMANN-FOLD SUPERFAMILY PROTEIN"/>
    <property type="match status" value="1"/>
</dbReference>
<dbReference type="Proteomes" id="UP000825729">
    <property type="component" value="Unassembled WGS sequence"/>
</dbReference>
<keyword evidence="6" id="KW-1185">Reference proteome</keyword>
<organism evidence="5 6">
    <name type="scientific">Aristolochia fimbriata</name>
    <name type="common">White veined hardy Dutchman's pipe vine</name>
    <dbReference type="NCBI Taxonomy" id="158543"/>
    <lineage>
        <taxon>Eukaryota</taxon>
        <taxon>Viridiplantae</taxon>
        <taxon>Streptophyta</taxon>
        <taxon>Embryophyta</taxon>
        <taxon>Tracheophyta</taxon>
        <taxon>Spermatophyta</taxon>
        <taxon>Magnoliopsida</taxon>
        <taxon>Magnoliidae</taxon>
        <taxon>Piperales</taxon>
        <taxon>Aristolochiaceae</taxon>
        <taxon>Aristolochia</taxon>
    </lineage>
</organism>
<sequence length="293" mass="32142">MEFKEPEAYSPSTRWWSKDTIVVVTGANQGIGYALVKRFAELGLTVVLTARDPSKGLRAVASLRAQGLNVDFCRLDVADPASIKEFAARLRESHGAVDILVNNAAVSFNELYRNTVEHAETVIRTNFYGAKLLTEALLPLFRRSASISRILNISSRLGLLNKVTNQGVRRLLLDEERLSEEKIEGMLNQFLGEVQKGKWKEGGWPKVWTDYAVSKLALNAYARLLAKRQQGQGLSVNCFCPGFTKTAMTHGQGKHTADAAAALAARVALLPPDELPTGKFFSTGGNSSLYSKL</sequence>
<keyword evidence="3" id="KW-0560">Oxidoreductase</keyword>
<dbReference type="PROSITE" id="PS00061">
    <property type="entry name" value="ADH_SHORT"/>
    <property type="match status" value="1"/>
</dbReference>
<name>A0AAV7EGV1_ARIFI</name>
<proteinExistence type="inferred from homology"/>
<dbReference type="GO" id="GO:0016491">
    <property type="term" value="F:oxidoreductase activity"/>
    <property type="evidence" value="ECO:0007669"/>
    <property type="project" value="UniProtKB-KW"/>
</dbReference>
<dbReference type="InterPro" id="IPR020904">
    <property type="entry name" value="Sc_DH/Rdtase_CS"/>
</dbReference>
<evidence type="ECO:0000256" key="3">
    <source>
        <dbReference type="ARBA" id="ARBA00023002"/>
    </source>
</evidence>
<dbReference type="Pfam" id="PF13561">
    <property type="entry name" value="adh_short_C2"/>
    <property type="match status" value="1"/>
</dbReference>
<dbReference type="PANTHER" id="PTHR43490">
    <property type="entry name" value="(+)-NEOMENTHOL DEHYDROGENASE"/>
    <property type="match status" value="1"/>
</dbReference>
<evidence type="ECO:0000256" key="4">
    <source>
        <dbReference type="RuleBase" id="RU000363"/>
    </source>
</evidence>
<gene>
    <name evidence="5" type="ORF">H6P81_013099</name>
</gene>
<accession>A0AAV7EGV1</accession>
<protein>
    <submittedName>
        <fullName evidence="5">Uncharacterized protein</fullName>
    </submittedName>
</protein>
<dbReference type="SUPFAM" id="SSF51735">
    <property type="entry name" value="NAD(P)-binding Rossmann-fold domains"/>
    <property type="match status" value="1"/>
</dbReference>
<dbReference type="PRINTS" id="PR00081">
    <property type="entry name" value="GDHRDH"/>
</dbReference>
<dbReference type="FunFam" id="3.40.50.720:FF:000387">
    <property type="entry name" value="NAD(P)-binding Rossmann-fold superfamily protein"/>
    <property type="match status" value="1"/>
</dbReference>
<dbReference type="InterPro" id="IPR036291">
    <property type="entry name" value="NAD(P)-bd_dom_sf"/>
</dbReference>
<keyword evidence="2" id="KW-0521">NADP</keyword>
<dbReference type="GO" id="GO:0016020">
    <property type="term" value="C:membrane"/>
    <property type="evidence" value="ECO:0007669"/>
    <property type="project" value="TreeGrafter"/>
</dbReference>
<evidence type="ECO:0000256" key="1">
    <source>
        <dbReference type="ARBA" id="ARBA00006484"/>
    </source>
</evidence>
<reference evidence="5 6" key="1">
    <citation type="submission" date="2021-07" db="EMBL/GenBank/DDBJ databases">
        <title>The Aristolochia fimbriata genome: insights into angiosperm evolution, floral development and chemical biosynthesis.</title>
        <authorList>
            <person name="Jiao Y."/>
        </authorList>
    </citation>
    <scope>NUCLEOTIDE SEQUENCE [LARGE SCALE GENOMIC DNA]</scope>
    <source>
        <strain evidence="5">IBCAS-2021</strain>
        <tissue evidence="5">Leaf</tissue>
    </source>
</reference>
<comment type="caution">
    <text evidence="5">The sequence shown here is derived from an EMBL/GenBank/DDBJ whole genome shotgun (WGS) entry which is preliminary data.</text>
</comment>
<evidence type="ECO:0000256" key="2">
    <source>
        <dbReference type="ARBA" id="ARBA00022857"/>
    </source>
</evidence>
<dbReference type="Gene3D" id="3.40.50.720">
    <property type="entry name" value="NAD(P)-binding Rossmann-like Domain"/>
    <property type="match status" value="1"/>
</dbReference>
<dbReference type="PRINTS" id="PR00080">
    <property type="entry name" value="SDRFAMILY"/>
</dbReference>
<dbReference type="AlphaFoldDB" id="A0AAV7EGV1"/>
<dbReference type="InterPro" id="IPR002347">
    <property type="entry name" value="SDR_fam"/>
</dbReference>
<evidence type="ECO:0000313" key="6">
    <source>
        <dbReference type="Proteomes" id="UP000825729"/>
    </source>
</evidence>
<comment type="similarity">
    <text evidence="1 4">Belongs to the short-chain dehydrogenases/reductases (SDR) family.</text>
</comment>